<feature type="domain" description="Intracellular proteinase inhibitor BsuPI" evidence="3">
    <location>
        <begin position="31"/>
        <end position="131"/>
    </location>
</feature>
<protein>
    <submittedName>
        <fullName evidence="4">Immunoglobulin-like protein involved in spore germination</fullName>
    </submittedName>
</protein>
<evidence type="ECO:0000259" key="3">
    <source>
        <dbReference type="Pfam" id="PF12690"/>
    </source>
</evidence>
<proteinExistence type="predicted"/>
<gene>
    <name evidence="4" type="ORF">DET59_10863</name>
</gene>
<sequence>MKAFVYILISSFMLFSVPSPMKAEKVPLIFSVKSFPGEEGTQIRLVLYNNSEGDKKITFRTSQMFDFTIKNKAGQVVYRYSRGKSFLQAFQTLTLKKGETKMWKETWDYKQEGKRVPKGHYTIEAQLMGEDMSGFDHPLRASDSFIVPEENPSFRGVTVREVKGRYTITGLARVSDGGFYYSVEDGHRVFLKETLFKVNKEAPNWTDFSIILPELSGNVEKAFISLYERDKGDGKILHRYVISIP</sequence>
<dbReference type="Pfam" id="PF10648">
    <property type="entry name" value="Gmad2"/>
    <property type="match status" value="1"/>
</dbReference>
<feature type="domain" description="Bacterial spore germination immunoglobulin-like" evidence="2">
    <location>
        <begin position="161"/>
        <end position="234"/>
    </location>
</feature>
<dbReference type="AlphaFoldDB" id="A0A366EMM1"/>
<comment type="caution">
    <text evidence="4">The sequence shown here is derived from an EMBL/GenBank/DDBJ whole genome shotgun (WGS) entry which is preliminary data.</text>
</comment>
<keyword evidence="1" id="KW-0732">Signal</keyword>
<dbReference type="Pfam" id="PF12690">
    <property type="entry name" value="BsuPI"/>
    <property type="match status" value="1"/>
</dbReference>
<evidence type="ECO:0000313" key="5">
    <source>
        <dbReference type="Proteomes" id="UP000252118"/>
    </source>
</evidence>
<dbReference type="RefSeq" id="WP_113969932.1">
    <property type="nucleotide sequence ID" value="NZ_QNRJ01000008.1"/>
</dbReference>
<organism evidence="4 5">
    <name type="scientific">Rossellomorea aquimaris</name>
    <dbReference type="NCBI Taxonomy" id="189382"/>
    <lineage>
        <taxon>Bacteria</taxon>
        <taxon>Bacillati</taxon>
        <taxon>Bacillota</taxon>
        <taxon>Bacilli</taxon>
        <taxon>Bacillales</taxon>
        <taxon>Bacillaceae</taxon>
        <taxon>Rossellomorea</taxon>
    </lineage>
</organism>
<dbReference type="EMBL" id="QNRJ01000008">
    <property type="protein sequence ID" value="RBP03643.1"/>
    <property type="molecule type" value="Genomic_DNA"/>
</dbReference>
<dbReference type="Gene3D" id="2.60.40.2360">
    <property type="entry name" value="Intracellular proteinase inhibitor BsuPI"/>
    <property type="match status" value="1"/>
</dbReference>
<dbReference type="OrthoDB" id="1357684at2"/>
<dbReference type="Proteomes" id="UP000252118">
    <property type="component" value="Unassembled WGS sequence"/>
</dbReference>
<name>A0A366EMM1_9BACI</name>
<dbReference type="InterPro" id="IPR018911">
    <property type="entry name" value="Gmad2_Ig-like_dom"/>
</dbReference>
<evidence type="ECO:0000259" key="2">
    <source>
        <dbReference type="Pfam" id="PF10648"/>
    </source>
</evidence>
<accession>A0A366EMM1</accession>
<feature type="signal peptide" evidence="1">
    <location>
        <begin position="1"/>
        <end position="23"/>
    </location>
</feature>
<evidence type="ECO:0000313" key="4">
    <source>
        <dbReference type="EMBL" id="RBP03643.1"/>
    </source>
</evidence>
<dbReference type="InterPro" id="IPR020481">
    <property type="entry name" value="Intracell_prot_inh_BsuPI"/>
</dbReference>
<evidence type="ECO:0000256" key="1">
    <source>
        <dbReference type="SAM" id="SignalP"/>
    </source>
</evidence>
<dbReference type="InterPro" id="IPR038144">
    <property type="entry name" value="IPI"/>
</dbReference>
<feature type="chain" id="PRO_5016604213" evidence="1">
    <location>
        <begin position="24"/>
        <end position="245"/>
    </location>
</feature>
<reference evidence="4 5" key="1">
    <citation type="submission" date="2018-06" db="EMBL/GenBank/DDBJ databases">
        <title>Freshwater and sediment microbial communities from various areas in North America, analyzing microbe dynamics in response to fracking.</title>
        <authorList>
            <person name="Lamendella R."/>
        </authorList>
    </citation>
    <scope>NUCLEOTIDE SEQUENCE [LARGE SCALE GENOMIC DNA]</scope>
    <source>
        <strain evidence="4 5">97B</strain>
    </source>
</reference>